<gene>
    <name evidence="1" type="ORF">NG824_18995</name>
</gene>
<dbReference type="EMBL" id="CP099534">
    <property type="protein sequence ID" value="UYK88532.1"/>
    <property type="molecule type" value="Genomic_DNA"/>
</dbReference>
<sequence>MLTAKHLIDVLFIAATLQLTGCQADSAQPLAPGRAPHAKEESAMRTTVPLVRPLSPQVLADAITLDFDVPAQADDPEPPIFIGVRVTAPDAEAALSKVDRLRDAGVTAQVHLSRLTAAGEEPVVLQRSELVGRTEYQTVALDRDGYVPGLLKANADEPTMRTAGLIAPGAAYREMDLAFVRDTPPGRYRVSVRFGGNVRALEETHPELLVAFTAKAQ</sequence>
<proteinExistence type="predicted"/>
<dbReference type="RefSeq" id="WP_267092999.1">
    <property type="nucleotide sequence ID" value="NZ_CP099534.1"/>
</dbReference>
<name>A0AA46SU23_9XANT</name>
<accession>A0AA46SU23</accession>
<organism evidence="1 2">
    <name type="scientific">Xanthomonas sacchari</name>
    <dbReference type="NCBI Taxonomy" id="56458"/>
    <lineage>
        <taxon>Bacteria</taxon>
        <taxon>Pseudomonadati</taxon>
        <taxon>Pseudomonadota</taxon>
        <taxon>Gammaproteobacteria</taxon>
        <taxon>Lysobacterales</taxon>
        <taxon>Lysobacteraceae</taxon>
        <taxon>Xanthomonas</taxon>
    </lineage>
</organism>
<evidence type="ECO:0000313" key="1">
    <source>
        <dbReference type="EMBL" id="UYK88532.1"/>
    </source>
</evidence>
<reference evidence="1" key="1">
    <citation type="submission" date="2022-06" db="EMBL/GenBank/DDBJ databases">
        <title>Dynamics of rice microbiomes reveals core vertical transmitted seed endophytes.</title>
        <authorList>
            <person name="Liao K."/>
            <person name="Zhang X."/>
        </authorList>
    </citation>
    <scope>NUCLEOTIDE SEQUENCE</scope>
    <source>
        <strain evidence="1">JR3-14</strain>
    </source>
</reference>
<dbReference type="Proteomes" id="UP001164392">
    <property type="component" value="Chromosome"/>
</dbReference>
<evidence type="ECO:0000313" key="2">
    <source>
        <dbReference type="Proteomes" id="UP001164392"/>
    </source>
</evidence>
<protein>
    <submittedName>
        <fullName evidence="1">Uncharacterized protein</fullName>
    </submittedName>
</protein>
<dbReference type="AlphaFoldDB" id="A0AA46SU23"/>